<evidence type="ECO:0000256" key="2">
    <source>
        <dbReference type="ARBA" id="ARBA00022723"/>
    </source>
</evidence>
<evidence type="ECO:0000256" key="5">
    <source>
        <dbReference type="SAM" id="MobiDB-lite"/>
    </source>
</evidence>
<dbReference type="Pfam" id="PF04032">
    <property type="entry name" value="Rpr2"/>
    <property type="match status" value="1"/>
</dbReference>
<keyword evidence="1" id="KW-0819">tRNA processing</keyword>
<keyword evidence="7" id="KW-1185">Reference proteome</keyword>
<name>A0A0N5CMY5_THECL</name>
<dbReference type="GO" id="GO:0008033">
    <property type="term" value="P:tRNA processing"/>
    <property type="evidence" value="ECO:0007669"/>
    <property type="project" value="UniProtKB-KW"/>
</dbReference>
<dbReference type="InterPro" id="IPR007175">
    <property type="entry name" value="Rpr2/Snm1/Rpp21"/>
</dbReference>
<dbReference type="Proteomes" id="UP000276776">
    <property type="component" value="Unassembled WGS sequence"/>
</dbReference>
<dbReference type="GO" id="GO:0005655">
    <property type="term" value="C:nucleolar ribonuclease P complex"/>
    <property type="evidence" value="ECO:0007669"/>
    <property type="project" value="TreeGrafter"/>
</dbReference>
<dbReference type="STRING" id="103827.A0A0N5CMY5"/>
<organism evidence="8">
    <name type="scientific">Thelazia callipaeda</name>
    <name type="common">Oriental eyeworm</name>
    <name type="synonym">Parasitic nematode</name>
    <dbReference type="NCBI Taxonomy" id="103827"/>
    <lineage>
        <taxon>Eukaryota</taxon>
        <taxon>Metazoa</taxon>
        <taxon>Ecdysozoa</taxon>
        <taxon>Nematoda</taxon>
        <taxon>Chromadorea</taxon>
        <taxon>Rhabditida</taxon>
        <taxon>Spirurina</taxon>
        <taxon>Spiruromorpha</taxon>
        <taxon>Thelazioidea</taxon>
        <taxon>Thelaziidae</taxon>
        <taxon>Thelazia</taxon>
    </lineage>
</organism>
<dbReference type="PRINTS" id="PR01854">
    <property type="entry name" value="BR22PROTEIN"/>
</dbReference>
<dbReference type="PANTHER" id="PTHR14742">
    <property type="entry name" value="RIBONUCLEASE P SUBUNIT P21"/>
    <property type="match status" value="1"/>
</dbReference>
<evidence type="ECO:0000256" key="4">
    <source>
        <dbReference type="ARBA" id="ARBA00038402"/>
    </source>
</evidence>
<evidence type="ECO:0000256" key="3">
    <source>
        <dbReference type="ARBA" id="ARBA00022833"/>
    </source>
</evidence>
<dbReference type="WBParaSite" id="TCLT_0000152601-mRNA-1">
    <property type="protein sequence ID" value="TCLT_0000152601-mRNA-1"/>
    <property type="gene ID" value="TCLT_0000152601"/>
</dbReference>
<evidence type="ECO:0000313" key="8">
    <source>
        <dbReference type="WBParaSite" id="TCLT_0000152601-mRNA-1"/>
    </source>
</evidence>
<dbReference type="PANTHER" id="PTHR14742:SF0">
    <property type="entry name" value="RIBONUCLEASE P PROTEIN SUBUNIT P21"/>
    <property type="match status" value="1"/>
</dbReference>
<dbReference type="GO" id="GO:0046872">
    <property type="term" value="F:metal ion binding"/>
    <property type="evidence" value="ECO:0007669"/>
    <property type="project" value="UniProtKB-KW"/>
</dbReference>
<dbReference type="Gene3D" id="6.20.50.20">
    <property type="match status" value="1"/>
</dbReference>
<evidence type="ECO:0000313" key="6">
    <source>
        <dbReference type="EMBL" id="VDM97017.1"/>
    </source>
</evidence>
<dbReference type="AlphaFoldDB" id="A0A0N5CMY5"/>
<comment type="similarity">
    <text evidence="4">Belongs to the eukaryotic/archaeal RNase P protein component 4 family.</text>
</comment>
<dbReference type="Pfam" id="PF08524">
    <property type="entry name" value="rRNA_processing"/>
    <property type="match status" value="1"/>
</dbReference>
<dbReference type="OMA" id="GRTICKR"/>
<dbReference type="EMBL" id="UYYF01000203">
    <property type="protein sequence ID" value="VDM97017.1"/>
    <property type="molecule type" value="Genomic_DNA"/>
</dbReference>
<keyword evidence="3" id="KW-0862">Zinc</keyword>
<sequence length="273" mass="32363">MEVNDIKSSSSPQEASDEAEQISTSLRRLFIKVVVMVVLAMDLRKKRRLHADQRAQITYQKILEERKLEREKRQLDKESRLKALEKYNSLKRKMNRALSKRNRRGQPNLNAQIEVLLEKIEKRVNKGMSDSRERKPNEIHFRCNFLYSAAGLISSISDNQAMQFVSQFYLREMKKLCDTELIRIEKDFNRTICKRCRCIFVPRSDGSQSMSLRLDRKKRLVRKCLNCHAEKYFVRNSKYLSRNERAQVANKEGDQQNETVNETREKIYGNQEH</sequence>
<feature type="region of interest" description="Disordered" evidence="5">
    <location>
        <begin position="246"/>
        <end position="273"/>
    </location>
</feature>
<reference evidence="8" key="1">
    <citation type="submission" date="2016-04" db="UniProtKB">
        <authorList>
            <consortium name="WormBaseParasite"/>
        </authorList>
    </citation>
    <scope>IDENTIFICATION</scope>
</reference>
<feature type="compositionally biased region" description="Basic and acidic residues" evidence="5">
    <location>
        <begin position="261"/>
        <end position="273"/>
    </location>
</feature>
<proteinExistence type="inferred from homology"/>
<gene>
    <name evidence="6" type="ORF">TCLT_LOCUS1527</name>
</gene>
<keyword evidence="2" id="KW-0479">Metal-binding</keyword>
<dbReference type="InterPro" id="IPR013730">
    <property type="entry name" value="Fyv7/TAP26"/>
</dbReference>
<reference evidence="6 7" key="2">
    <citation type="submission" date="2018-11" db="EMBL/GenBank/DDBJ databases">
        <authorList>
            <consortium name="Pathogen Informatics"/>
        </authorList>
    </citation>
    <scope>NUCLEOTIDE SEQUENCE [LARGE SCALE GENOMIC DNA]</scope>
</reference>
<accession>A0A0N5CMY5</accession>
<dbReference type="OrthoDB" id="128536at2759"/>
<evidence type="ECO:0000256" key="1">
    <source>
        <dbReference type="ARBA" id="ARBA00022694"/>
    </source>
</evidence>
<evidence type="ECO:0000313" key="7">
    <source>
        <dbReference type="Proteomes" id="UP000276776"/>
    </source>
</evidence>
<protein>
    <submittedName>
        <fullName evidence="8">Rpr2-domain-containing protein</fullName>
    </submittedName>
</protein>